<proteinExistence type="predicted"/>
<keyword evidence="2" id="KW-1185">Reference proteome</keyword>
<dbReference type="GO" id="GO:0004857">
    <property type="term" value="F:enzyme inhibitor activity"/>
    <property type="evidence" value="ECO:0000318"/>
    <property type="project" value="GO_Central"/>
</dbReference>
<dbReference type="ExpressionAtlas" id="A0A2K2AC93">
    <property type="expression patterns" value="baseline"/>
</dbReference>
<reference evidence="1 2" key="1">
    <citation type="journal article" date="2006" name="Science">
        <title>The genome of black cottonwood, Populus trichocarpa (Torr. &amp; Gray).</title>
        <authorList>
            <person name="Tuskan G.A."/>
            <person name="Difazio S."/>
            <person name="Jansson S."/>
            <person name="Bohlmann J."/>
            <person name="Grigoriev I."/>
            <person name="Hellsten U."/>
            <person name="Putnam N."/>
            <person name="Ralph S."/>
            <person name="Rombauts S."/>
            <person name="Salamov A."/>
            <person name="Schein J."/>
            <person name="Sterck L."/>
            <person name="Aerts A."/>
            <person name="Bhalerao R.R."/>
            <person name="Bhalerao R.P."/>
            <person name="Blaudez D."/>
            <person name="Boerjan W."/>
            <person name="Brun A."/>
            <person name="Brunner A."/>
            <person name="Busov V."/>
            <person name="Campbell M."/>
            <person name="Carlson J."/>
            <person name="Chalot M."/>
            <person name="Chapman J."/>
            <person name="Chen G.L."/>
            <person name="Cooper D."/>
            <person name="Coutinho P.M."/>
            <person name="Couturier J."/>
            <person name="Covert S."/>
            <person name="Cronk Q."/>
            <person name="Cunningham R."/>
            <person name="Davis J."/>
            <person name="Degroeve S."/>
            <person name="Dejardin A."/>
            <person name="Depamphilis C."/>
            <person name="Detter J."/>
            <person name="Dirks B."/>
            <person name="Dubchak I."/>
            <person name="Duplessis S."/>
            <person name="Ehlting J."/>
            <person name="Ellis B."/>
            <person name="Gendler K."/>
            <person name="Goodstein D."/>
            <person name="Gribskov M."/>
            <person name="Grimwood J."/>
            <person name="Groover A."/>
            <person name="Gunter L."/>
            <person name="Hamberger B."/>
            <person name="Heinze B."/>
            <person name="Helariutta Y."/>
            <person name="Henrissat B."/>
            <person name="Holligan D."/>
            <person name="Holt R."/>
            <person name="Huang W."/>
            <person name="Islam-Faridi N."/>
            <person name="Jones S."/>
            <person name="Jones-Rhoades M."/>
            <person name="Jorgensen R."/>
            <person name="Joshi C."/>
            <person name="Kangasjarvi J."/>
            <person name="Karlsson J."/>
            <person name="Kelleher C."/>
            <person name="Kirkpatrick R."/>
            <person name="Kirst M."/>
            <person name="Kohler A."/>
            <person name="Kalluri U."/>
            <person name="Larimer F."/>
            <person name="Leebens-Mack J."/>
            <person name="Leple J.C."/>
            <person name="Locascio P."/>
            <person name="Lou Y."/>
            <person name="Lucas S."/>
            <person name="Martin F."/>
            <person name="Montanini B."/>
            <person name="Napoli C."/>
            <person name="Nelson D.R."/>
            <person name="Nelson C."/>
            <person name="Nieminen K."/>
            <person name="Nilsson O."/>
            <person name="Pereda V."/>
            <person name="Peter G."/>
            <person name="Philippe R."/>
            <person name="Pilate G."/>
            <person name="Poliakov A."/>
            <person name="Razumovskaya J."/>
            <person name="Richardson P."/>
            <person name="Rinaldi C."/>
            <person name="Ritland K."/>
            <person name="Rouze P."/>
            <person name="Ryaboy D."/>
            <person name="Schmutz J."/>
            <person name="Schrader J."/>
            <person name="Segerman B."/>
            <person name="Shin H."/>
            <person name="Siddiqui A."/>
            <person name="Sterky F."/>
            <person name="Terry A."/>
            <person name="Tsai C.J."/>
            <person name="Uberbacher E."/>
            <person name="Unneberg P."/>
            <person name="Vahala J."/>
            <person name="Wall K."/>
            <person name="Wessler S."/>
            <person name="Yang G."/>
            <person name="Yin T."/>
            <person name="Douglas C."/>
            <person name="Marra M."/>
            <person name="Sandberg G."/>
            <person name="Van de Peer Y."/>
            <person name="Rokhsar D."/>
        </authorList>
    </citation>
    <scope>NUCLEOTIDE SEQUENCE [LARGE SCALE GENOMIC DNA]</scope>
    <source>
        <strain evidence="2">cv. Nisqually</strain>
    </source>
</reference>
<dbReference type="AlphaFoldDB" id="A0A2K2AC93"/>
<dbReference type="GO" id="GO:0009827">
    <property type="term" value="P:plant-type cell wall modification"/>
    <property type="evidence" value="ECO:0000318"/>
    <property type="project" value="GO_Central"/>
</dbReference>
<dbReference type="GO" id="GO:0048281">
    <property type="term" value="P:inflorescence morphogenesis"/>
    <property type="evidence" value="ECO:0000318"/>
    <property type="project" value="GO_Central"/>
</dbReference>
<dbReference type="InParanoid" id="A0A2K2AC93"/>
<evidence type="ECO:0000313" key="1">
    <source>
        <dbReference type="EMBL" id="PNT35159.1"/>
    </source>
</evidence>
<sequence>MNGVGMANAIATSSCLSCQILLRTTPNDPILKKVLKEYSVQDLVTESCDYAYMHVMGASDYPNACHNAFRRYPELDSLKHISDVGLRIIDHLGW</sequence>
<dbReference type="EMBL" id="CM009294">
    <property type="protein sequence ID" value="PNT35159.1"/>
    <property type="molecule type" value="Genomic_DNA"/>
</dbReference>
<dbReference type="STRING" id="3694.A0A2K2AC93"/>
<evidence type="ECO:0008006" key="3">
    <source>
        <dbReference type="Google" id="ProtNLM"/>
    </source>
</evidence>
<evidence type="ECO:0000313" key="2">
    <source>
        <dbReference type="Proteomes" id="UP000006729"/>
    </source>
</evidence>
<name>A0A2K2AC93_POPTR</name>
<dbReference type="Proteomes" id="UP000006729">
    <property type="component" value="Chromosome 5"/>
</dbReference>
<dbReference type="GO" id="GO:0009505">
    <property type="term" value="C:plant-type cell wall"/>
    <property type="evidence" value="ECO:0000318"/>
    <property type="project" value="GO_Central"/>
</dbReference>
<accession>A0A2K2AC93</accession>
<protein>
    <recommendedName>
        <fullName evidence="3">Pectinesterase inhibitor domain-containing protein</fullName>
    </recommendedName>
</protein>
<gene>
    <name evidence="1" type="ORF">POPTR_005G060400</name>
</gene>
<organism evidence="1 2">
    <name type="scientific">Populus trichocarpa</name>
    <name type="common">Western balsam poplar</name>
    <name type="synonym">Populus balsamifera subsp. trichocarpa</name>
    <dbReference type="NCBI Taxonomy" id="3694"/>
    <lineage>
        <taxon>Eukaryota</taxon>
        <taxon>Viridiplantae</taxon>
        <taxon>Streptophyta</taxon>
        <taxon>Embryophyta</taxon>
        <taxon>Tracheophyta</taxon>
        <taxon>Spermatophyta</taxon>
        <taxon>Magnoliopsida</taxon>
        <taxon>eudicotyledons</taxon>
        <taxon>Gunneridae</taxon>
        <taxon>Pentapetalae</taxon>
        <taxon>rosids</taxon>
        <taxon>fabids</taxon>
        <taxon>Malpighiales</taxon>
        <taxon>Salicaceae</taxon>
        <taxon>Saliceae</taxon>
        <taxon>Populus</taxon>
    </lineage>
</organism>